<reference evidence="3 4" key="1">
    <citation type="submission" date="2022-02" db="EMBL/GenBank/DDBJ databases">
        <authorList>
            <person name="Min J."/>
        </authorList>
    </citation>
    <scope>NUCLEOTIDE SEQUENCE [LARGE SCALE GENOMIC DNA]</scope>
    <source>
        <strain evidence="3 4">GR10-1</strain>
    </source>
</reference>
<sequence length="172" mass="18937">MQKTIFKNLFLLSVLSIVAVGVEAQHGQNGFIDKANMISSIKPGDDFYNYASGNWIKNNPVPAKETRWGSFNVLRDFNINAVKNILEKAATDKNAPAGSITRRVGDFYAAGMDSIAIEKAGYTPIKSDLSRIAAIKDLTGVIKEMNYLRSHGIASPLYGFYIGGRIERMSKK</sequence>
<dbReference type="Proteomes" id="UP001202248">
    <property type="component" value="Unassembled WGS sequence"/>
</dbReference>
<evidence type="ECO:0000313" key="3">
    <source>
        <dbReference type="EMBL" id="MCH5600238.1"/>
    </source>
</evidence>
<dbReference type="Gene3D" id="1.10.1380.10">
    <property type="entry name" value="Neutral endopeptidase , domain2"/>
    <property type="match status" value="1"/>
</dbReference>
<dbReference type="RefSeq" id="WP_240832244.1">
    <property type="nucleotide sequence ID" value="NZ_JAKWBL010000004.1"/>
</dbReference>
<feature type="domain" description="Peptidase M13 N-terminal" evidence="2">
    <location>
        <begin position="43"/>
        <end position="163"/>
    </location>
</feature>
<dbReference type="InterPro" id="IPR008753">
    <property type="entry name" value="Peptidase_M13_N"/>
</dbReference>
<dbReference type="InterPro" id="IPR000718">
    <property type="entry name" value="Peptidase_M13"/>
</dbReference>
<dbReference type="EMBL" id="JAKWBL010000004">
    <property type="protein sequence ID" value="MCH5600238.1"/>
    <property type="molecule type" value="Genomic_DNA"/>
</dbReference>
<name>A0ABS9SPB1_9BACT</name>
<comment type="caution">
    <text evidence="3">The sequence shown here is derived from an EMBL/GenBank/DDBJ whole genome shotgun (WGS) entry which is preliminary data.</text>
</comment>
<dbReference type="InterPro" id="IPR042089">
    <property type="entry name" value="Peptidase_M13_dom_2"/>
</dbReference>
<dbReference type="PANTHER" id="PTHR11733">
    <property type="entry name" value="ZINC METALLOPROTEASE FAMILY M13 NEPRILYSIN-RELATED"/>
    <property type="match status" value="1"/>
</dbReference>
<feature type="signal peptide" evidence="1">
    <location>
        <begin position="1"/>
        <end position="24"/>
    </location>
</feature>
<proteinExistence type="predicted"/>
<organism evidence="3 4">
    <name type="scientific">Niabella ginsengisoli</name>
    <dbReference type="NCBI Taxonomy" id="522298"/>
    <lineage>
        <taxon>Bacteria</taxon>
        <taxon>Pseudomonadati</taxon>
        <taxon>Bacteroidota</taxon>
        <taxon>Chitinophagia</taxon>
        <taxon>Chitinophagales</taxon>
        <taxon>Chitinophagaceae</taxon>
        <taxon>Niabella</taxon>
    </lineage>
</organism>
<gene>
    <name evidence="3" type="ORF">MKP09_21100</name>
</gene>
<evidence type="ECO:0000256" key="1">
    <source>
        <dbReference type="SAM" id="SignalP"/>
    </source>
</evidence>
<dbReference type="PANTHER" id="PTHR11733:SF167">
    <property type="entry name" value="FI17812P1-RELATED"/>
    <property type="match status" value="1"/>
</dbReference>
<evidence type="ECO:0000259" key="2">
    <source>
        <dbReference type="Pfam" id="PF05649"/>
    </source>
</evidence>
<protein>
    <submittedName>
        <fullName evidence="3">M13 family metallopeptidase</fullName>
    </submittedName>
</protein>
<evidence type="ECO:0000313" key="4">
    <source>
        <dbReference type="Proteomes" id="UP001202248"/>
    </source>
</evidence>
<keyword evidence="4" id="KW-1185">Reference proteome</keyword>
<keyword evidence="1" id="KW-0732">Signal</keyword>
<dbReference type="Pfam" id="PF05649">
    <property type="entry name" value="Peptidase_M13_N"/>
    <property type="match status" value="1"/>
</dbReference>
<feature type="chain" id="PRO_5045090981" evidence="1">
    <location>
        <begin position="25"/>
        <end position="172"/>
    </location>
</feature>
<accession>A0ABS9SPB1</accession>
<dbReference type="SUPFAM" id="SSF55486">
    <property type="entry name" value="Metalloproteases ('zincins'), catalytic domain"/>
    <property type="match status" value="1"/>
</dbReference>